<dbReference type="AlphaFoldDB" id="A0A0V0ZRF6"/>
<evidence type="ECO:0000313" key="2">
    <source>
        <dbReference type="Proteomes" id="UP000054783"/>
    </source>
</evidence>
<accession>A0A0V0ZRF6</accession>
<sequence>MDIMLGIKEFSNSFGKNAFHKNMKILTIFMGVKATNNKTINYTQMEDYIAQWTYYGLLQRSGAFT</sequence>
<proteinExistence type="predicted"/>
<name>A0A0V0ZRF6_9BILA</name>
<organism evidence="1 2">
    <name type="scientific">Trichinella patagoniensis</name>
    <dbReference type="NCBI Taxonomy" id="990121"/>
    <lineage>
        <taxon>Eukaryota</taxon>
        <taxon>Metazoa</taxon>
        <taxon>Ecdysozoa</taxon>
        <taxon>Nematoda</taxon>
        <taxon>Enoplea</taxon>
        <taxon>Dorylaimia</taxon>
        <taxon>Trichinellida</taxon>
        <taxon>Trichinellidae</taxon>
        <taxon>Trichinella</taxon>
    </lineage>
</organism>
<gene>
    <name evidence="1" type="ORF">T12_15640</name>
</gene>
<comment type="caution">
    <text evidence="1">The sequence shown here is derived from an EMBL/GenBank/DDBJ whole genome shotgun (WGS) entry which is preliminary data.</text>
</comment>
<reference evidence="1 2" key="1">
    <citation type="submission" date="2015-01" db="EMBL/GenBank/DDBJ databases">
        <title>Evolution of Trichinella species and genotypes.</title>
        <authorList>
            <person name="Korhonen P.K."/>
            <person name="Edoardo P."/>
            <person name="Giuseppe L.R."/>
            <person name="Gasser R.B."/>
        </authorList>
    </citation>
    <scope>NUCLEOTIDE SEQUENCE [LARGE SCALE GENOMIC DNA]</scope>
    <source>
        <strain evidence="1">ISS2496</strain>
    </source>
</reference>
<protein>
    <submittedName>
        <fullName evidence="1">Uncharacterized protein</fullName>
    </submittedName>
</protein>
<evidence type="ECO:0000313" key="1">
    <source>
        <dbReference type="EMBL" id="KRY14766.1"/>
    </source>
</evidence>
<dbReference type="Proteomes" id="UP000054783">
    <property type="component" value="Unassembled WGS sequence"/>
</dbReference>
<keyword evidence="2" id="KW-1185">Reference proteome</keyword>
<dbReference type="EMBL" id="JYDQ01000109">
    <property type="protein sequence ID" value="KRY14766.1"/>
    <property type="molecule type" value="Genomic_DNA"/>
</dbReference>